<dbReference type="EMBL" id="CP124543">
    <property type="protein sequence ID" value="WGV27462.1"/>
    <property type="molecule type" value="Genomic_DNA"/>
</dbReference>
<dbReference type="AlphaFoldDB" id="A0AAJ6PB60"/>
<reference evidence="1 2" key="1">
    <citation type="journal article" date="2023" name="Limnol Oceanogr Lett">
        <title>Environmental adaptations by the intertidal Antarctic cyanobacterium Halotia branconii CENA392 as revealed using long-read genome sequencing.</title>
        <authorList>
            <person name="Dextro R.B."/>
            <person name="Delbaje E."/>
            <person name="Freitas P.N.N."/>
            <person name="Geraldes V."/>
            <person name="Pinto E."/>
            <person name="Long P.F."/>
            <person name="Fiore M.F."/>
        </authorList>
    </citation>
    <scope>NUCLEOTIDE SEQUENCE [LARGE SCALE GENOMIC DNA]</scope>
    <source>
        <strain evidence="1 2">CENA392</strain>
    </source>
</reference>
<dbReference type="RefSeq" id="WP_281484701.1">
    <property type="nucleotide sequence ID" value="NZ_CP124543.1"/>
</dbReference>
<keyword evidence="2" id="KW-1185">Reference proteome</keyword>
<dbReference type="InterPro" id="IPR029058">
    <property type="entry name" value="AB_hydrolase_fold"/>
</dbReference>
<evidence type="ECO:0000313" key="1">
    <source>
        <dbReference type="EMBL" id="WGV27462.1"/>
    </source>
</evidence>
<dbReference type="Proteomes" id="UP001223520">
    <property type="component" value="Chromosome"/>
</dbReference>
<organism evidence="1 2">
    <name type="scientific">Halotia branconii CENA392</name>
    <dbReference type="NCBI Taxonomy" id="1539056"/>
    <lineage>
        <taxon>Bacteria</taxon>
        <taxon>Bacillati</taxon>
        <taxon>Cyanobacteriota</taxon>
        <taxon>Cyanophyceae</taxon>
        <taxon>Nostocales</taxon>
        <taxon>Nodulariaceae</taxon>
        <taxon>Halotia</taxon>
    </lineage>
</organism>
<dbReference type="KEGG" id="hbq:QI031_08240"/>
<evidence type="ECO:0000313" key="2">
    <source>
        <dbReference type="Proteomes" id="UP001223520"/>
    </source>
</evidence>
<accession>A0AAJ6PB60</accession>
<proteinExistence type="predicted"/>
<sequence length="307" mass="35871">MLVFFIHGVNTQNYSYAHALIRNIKKNVRTPAEFYSSFWGNLFNDKKHQVIGYIEKDFSRACGRHKEYKESHYDIYRYKKRRNELINNFLGDFLIYQNPERGKAIRKVICEQLNQFLENHPAQTQIHFIAHSLGSLILWDLLFSNILPNNDPALILRERLNHINLESITTLGSPLLFLKQMLDIDFSVVNHTFEKNYRKDSVTSYKLRWVNVIHSSDLIAYPLKSAIEDEISPELLFFDQYVWQYANGTEKTLRNFGQSDLAMVVAAEDAHSSYFYDNLDGAITARIIGYNLLGEIKKLSERCVSRT</sequence>
<name>A0AAJ6PB60_9CYAN</name>
<dbReference type="SUPFAM" id="SSF53474">
    <property type="entry name" value="alpha/beta-Hydrolases"/>
    <property type="match status" value="1"/>
</dbReference>
<protein>
    <submittedName>
        <fullName evidence="1">Uncharacterized protein</fullName>
    </submittedName>
</protein>
<gene>
    <name evidence="1" type="ORF">QI031_08240</name>
</gene>